<dbReference type="Proteomes" id="UP000284706">
    <property type="component" value="Unassembled WGS sequence"/>
</dbReference>
<organism evidence="1 2">
    <name type="scientific">Gymnopilus dilepis</name>
    <dbReference type="NCBI Taxonomy" id="231916"/>
    <lineage>
        <taxon>Eukaryota</taxon>
        <taxon>Fungi</taxon>
        <taxon>Dikarya</taxon>
        <taxon>Basidiomycota</taxon>
        <taxon>Agaricomycotina</taxon>
        <taxon>Agaricomycetes</taxon>
        <taxon>Agaricomycetidae</taxon>
        <taxon>Agaricales</taxon>
        <taxon>Agaricineae</taxon>
        <taxon>Hymenogastraceae</taxon>
        <taxon>Gymnopilus</taxon>
    </lineage>
</organism>
<gene>
    <name evidence="1" type="ORF">CVT26_003034</name>
</gene>
<sequence length="100" mass="10734">MAALADAISLVVPQSTTNAAAWFAANQYISVIFVFATGVSPTVMVARVASLDSETEEVSTISMRISGLRFNSSTASDELLSIERYPSADDFIRSKPRSKV</sequence>
<comment type="caution">
    <text evidence="1">The sequence shown here is derived from an EMBL/GenBank/DDBJ whole genome shotgun (WGS) entry which is preliminary data.</text>
</comment>
<accession>A0A409W2K4</accession>
<reference evidence="1 2" key="1">
    <citation type="journal article" date="2018" name="Evol. Lett.">
        <title>Horizontal gene cluster transfer increased hallucinogenic mushroom diversity.</title>
        <authorList>
            <person name="Reynolds H.T."/>
            <person name="Vijayakumar V."/>
            <person name="Gluck-Thaler E."/>
            <person name="Korotkin H.B."/>
            <person name="Matheny P.B."/>
            <person name="Slot J.C."/>
        </authorList>
    </citation>
    <scope>NUCLEOTIDE SEQUENCE [LARGE SCALE GENOMIC DNA]</scope>
    <source>
        <strain evidence="1 2">SRW20</strain>
    </source>
</reference>
<name>A0A409W2K4_9AGAR</name>
<dbReference type="EMBL" id="NHYE01005441">
    <property type="protein sequence ID" value="PPQ72754.1"/>
    <property type="molecule type" value="Genomic_DNA"/>
</dbReference>
<dbReference type="InParanoid" id="A0A409W2K4"/>
<keyword evidence="2" id="KW-1185">Reference proteome</keyword>
<dbReference type="AlphaFoldDB" id="A0A409W2K4"/>
<proteinExistence type="predicted"/>
<protein>
    <submittedName>
        <fullName evidence="1">Uncharacterized protein</fullName>
    </submittedName>
</protein>
<evidence type="ECO:0000313" key="1">
    <source>
        <dbReference type="EMBL" id="PPQ72754.1"/>
    </source>
</evidence>
<evidence type="ECO:0000313" key="2">
    <source>
        <dbReference type="Proteomes" id="UP000284706"/>
    </source>
</evidence>